<dbReference type="InterPro" id="IPR053302">
    <property type="entry name" value="CRAL-TRIO_domain"/>
</dbReference>
<dbReference type="Pfam" id="PF00650">
    <property type="entry name" value="CRAL_TRIO"/>
    <property type="match status" value="1"/>
</dbReference>
<dbReference type="AlphaFoldDB" id="A0A0B2VMF8"/>
<dbReference type="InterPro" id="IPR058960">
    <property type="entry name" value="Ctg-1-like_C"/>
</dbReference>
<dbReference type="SUPFAM" id="SSF52087">
    <property type="entry name" value="CRAL/TRIO domain"/>
    <property type="match status" value="1"/>
</dbReference>
<proteinExistence type="predicted"/>
<evidence type="ECO:0000313" key="3">
    <source>
        <dbReference type="Proteomes" id="UP000031036"/>
    </source>
</evidence>
<dbReference type="Proteomes" id="UP000031036">
    <property type="component" value="Unassembled WGS sequence"/>
</dbReference>
<dbReference type="Gene3D" id="2.60.120.680">
    <property type="entry name" value="GOLD domain"/>
    <property type="match status" value="1"/>
</dbReference>
<sequence length="378" mass="43560">MKERPKISDSDKAHIEKLRAAVSQEITEYYDTDFNLLRWLIGHNYNLDVILPKLRNHLHFRQSRWNLDKITEQPRNHPVHAFWKCGLTGPALKTPNTIVNVEQTGSNDYWGMLSTFPINELMKARIYDLEMMLKRVMELENETGERSSILYVLDLNGLKYDKRLLSLVTGALAGISSFMSDNYVEMIHSFVVVNAPSFISTIWSIARPLLPERTRNKVQIFGSGWRNDMLTLAVPDVLPSYWNDDEIDVFKANVERAVTLNPAGYYKADFSKDAQLLTVAAGKADFISVSAQKEQLLKWSILSNGYFAYSVYFTDDTNNNDIKSMKSIYPLFTKIPGPMLVPMGEEIRCEESGVYKFWFSNEHAWIQTLRIRYQIAVE</sequence>
<evidence type="ECO:0000313" key="2">
    <source>
        <dbReference type="EMBL" id="KHN82554.1"/>
    </source>
</evidence>
<evidence type="ECO:0000259" key="1">
    <source>
        <dbReference type="PROSITE" id="PS50191"/>
    </source>
</evidence>
<dbReference type="SMART" id="SM00516">
    <property type="entry name" value="SEC14"/>
    <property type="match status" value="1"/>
</dbReference>
<organism evidence="2 3">
    <name type="scientific">Toxocara canis</name>
    <name type="common">Canine roundworm</name>
    <dbReference type="NCBI Taxonomy" id="6265"/>
    <lineage>
        <taxon>Eukaryota</taxon>
        <taxon>Metazoa</taxon>
        <taxon>Ecdysozoa</taxon>
        <taxon>Nematoda</taxon>
        <taxon>Chromadorea</taxon>
        <taxon>Rhabditida</taxon>
        <taxon>Spirurina</taxon>
        <taxon>Ascaridomorpha</taxon>
        <taxon>Ascaridoidea</taxon>
        <taxon>Toxocaridae</taxon>
        <taxon>Toxocara</taxon>
    </lineage>
</organism>
<feature type="domain" description="CRAL-TRIO" evidence="1">
    <location>
        <begin position="120"/>
        <end position="250"/>
    </location>
</feature>
<name>A0A0B2VMF8_TOXCA</name>
<dbReference type="InterPro" id="IPR036598">
    <property type="entry name" value="GOLD_dom_sf"/>
</dbReference>
<dbReference type="CDD" id="cd00170">
    <property type="entry name" value="SEC14"/>
    <property type="match status" value="1"/>
</dbReference>
<keyword evidence="3" id="KW-1185">Reference proteome</keyword>
<dbReference type="InterPro" id="IPR036273">
    <property type="entry name" value="CRAL/TRIO_N_dom_sf"/>
</dbReference>
<dbReference type="OrthoDB" id="1434354at2759"/>
<dbReference type="SUPFAM" id="SSF46938">
    <property type="entry name" value="CRAL/TRIO N-terminal domain"/>
    <property type="match status" value="1"/>
</dbReference>
<dbReference type="PANTHER" id="PTHR47159:SF3">
    <property type="entry name" value="CRAL-TRIO DOMAIN-CONTAINING PROTEIN"/>
    <property type="match status" value="1"/>
</dbReference>
<dbReference type="PROSITE" id="PS50191">
    <property type="entry name" value="CRAL_TRIO"/>
    <property type="match status" value="1"/>
</dbReference>
<accession>A0A0B2VMF8</accession>
<dbReference type="InterPro" id="IPR036865">
    <property type="entry name" value="CRAL-TRIO_dom_sf"/>
</dbReference>
<comment type="caution">
    <text evidence="2">The sequence shown here is derived from an EMBL/GenBank/DDBJ whole genome shotgun (WGS) entry which is preliminary data.</text>
</comment>
<dbReference type="SUPFAM" id="SSF101576">
    <property type="entry name" value="Supernatant protein factor (SPF), C-terminal domain"/>
    <property type="match status" value="1"/>
</dbReference>
<dbReference type="STRING" id="6265.A0A0B2VMF8"/>
<gene>
    <name evidence="2" type="primary">F28H7.8</name>
    <name evidence="2" type="ORF">Tcan_04625</name>
</gene>
<reference evidence="2 3" key="1">
    <citation type="submission" date="2014-11" db="EMBL/GenBank/DDBJ databases">
        <title>Genetic blueprint of the zoonotic pathogen Toxocara canis.</title>
        <authorList>
            <person name="Zhu X.-Q."/>
            <person name="Korhonen P.K."/>
            <person name="Cai H."/>
            <person name="Young N.D."/>
            <person name="Nejsum P."/>
            <person name="von Samson-Himmelstjerna G."/>
            <person name="Boag P.R."/>
            <person name="Tan P."/>
            <person name="Li Q."/>
            <person name="Min J."/>
            <person name="Yang Y."/>
            <person name="Wang X."/>
            <person name="Fang X."/>
            <person name="Hall R.S."/>
            <person name="Hofmann A."/>
            <person name="Sternberg P.W."/>
            <person name="Jex A.R."/>
            <person name="Gasser R.B."/>
        </authorList>
    </citation>
    <scope>NUCLEOTIDE SEQUENCE [LARGE SCALE GENOMIC DNA]</scope>
    <source>
        <strain evidence="2">PN_DK_2014</strain>
    </source>
</reference>
<protein>
    <submittedName>
        <fullName evidence="2">CRAL-TRIO domain-containing protein F28H7.8</fullName>
    </submittedName>
</protein>
<dbReference type="Pfam" id="PF25883">
    <property type="entry name" value="F28H7_8_C"/>
    <property type="match status" value="1"/>
</dbReference>
<dbReference type="InterPro" id="IPR001251">
    <property type="entry name" value="CRAL-TRIO_dom"/>
</dbReference>
<dbReference type="Gene3D" id="3.40.525.10">
    <property type="entry name" value="CRAL-TRIO lipid binding domain"/>
    <property type="match status" value="1"/>
</dbReference>
<dbReference type="PANTHER" id="PTHR47159">
    <property type="entry name" value="PROTEIN CBG07705-RELATED"/>
    <property type="match status" value="1"/>
</dbReference>
<dbReference type="OMA" id="HAWFHTL"/>
<dbReference type="EMBL" id="JPKZ01001337">
    <property type="protein sequence ID" value="KHN82554.1"/>
    <property type="molecule type" value="Genomic_DNA"/>
</dbReference>